<dbReference type="KEGG" id="cmav:ABHF33_00855"/>
<keyword evidence="1" id="KW-1133">Transmembrane helix</keyword>
<accession>A0AAU7FAH4</accession>
<feature type="transmembrane region" description="Helical" evidence="1">
    <location>
        <begin position="57"/>
        <end position="79"/>
    </location>
</feature>
<evidence type="ECO:0000313" key="2">
    <source>
        <dbReference type="EMBL" id="XBM00864.1"/>
    </source>
</evidence>
<keyword evidence="1" id="KW-0472">Membrane</keyword>
<organism evidence="2">
    <name type="scientific">Chitinibacter mangrovi</name>
    <dbReference type="NCBI Taxonomy" id="3153927"/>
    <lineage>
        <taxon>Bacteria</taxon>
        <taxon>Pseudomonadati</taxon>
        <taxon>Pseudomonadota</taxon>
        <taxon>Betaproteobacteria</taxon>
        <taxon>Neisseriales</taxon>
        <taxon>Chitinibacteraceae</taxon>
        <taxon>Chitinibacter</taxon>
    </lineage>
</organism>
<reference evidence="2" key="1">
    <citation type="submission" date="2024-05" db="EMBL/GenBank/DDBJ databases">
        <authorList>
            <person name="Yang L."/>
            <person name="Pan L."/>
        </authorList>
    </citation>
    <scope>NUCLEOTIDE SEQUENCE</scope>
    <source>
        <strain evidence="2">FCG-7</strain>
    </source>
</reference>
<feature type="transmembrane region" description="Helical" evidence="1">
    <location>
        <begin position="14"/>
        <end position="36"/>
    </location>
</feature>
<evidence type="ECO:0000256" key="1">
    <source>
        <dbReference type="SAM" id="Phobius"/>
    </source>
</evidence>
<keyword evidence="2" id="KW-0830">Ubiquinone</keyword>
<sequence length="208" mass="22107">MDQFIATISTFPTAIWTVILGVVLVYWLASLLGMVDDWHVGQHTELDMPGHGDGGDWAAKLMALGLGGVPFSLVLSIYALSGWLFSALVQQYFLWLPNLLHYLLGAGLFLVCGALAIPCTALVLRPLRGLFVTHTATSKLALVGRACKISTMSVDEHFGRAEVAANGAPLNIRVCAASPNTLVKGSPAVILDYDPALDVYAVAALEDG</sequence>
<protein>
    <submittedName>
        <fullName evidence="2">Ubiquinone biosynthesis protein</fullName>
    </submittedName>
</protein>
<feature type="transmembrane region" description="Helical" evidence="1">
    <location>
        <begin position="99"/>
        <end position="124"/>
    </location>
</feature>
<name>A0AAU7FAH4_9NEIS</name>
<keyword evidence="1" id="KW-0812">Transmembrane</keyword>
<gene>
    <name evidence="2" type="ORF">ABHF33_00855</name>
</gene>
<dbReference type="EMBL" id="CP157355">
    <property type="protein sequence ID" value="XBM00864.1"/>
    <property type="molecule type" value="Genomic_DNA"/>
</dbReference>
<dbReference type="RefSeq" id="WP_348945191.1">
    <property type="nucleotide sequence ID" value="NZ_CP157355.1"/>
</dbReference>
<dbReference type="AlphaFoldDB" id="A0AAU7FAH4"/>
<proteinExistence type="predicted"/>